<evidence type="ECO:0000313" key="3">
    <source>
        <dbReference type="Proteomes" id="UP000182126"/>
    </source>
</evidence>
<dbReference type="Pfam" id="PF12146">
    <property type="entry name" value="Hydrolase_4"/>
    <property type="match status" value="1"/>
</dbReference>
<dbReference type="InterPro" id="IPR022742">
    <property type="entry name" value="Hydrolase_4"/>
</dbReference>
<dbReference type="AlphaFoldDB" id="A0A1H1RAN3"/>
<dbReference type="InterPro" id="IPR051044">
    <property type="entry name" value="MAG_DAG_Lipase"/>
</dbReference>
<dbReference type="EMBL" id="LT629770">
    <property type="protein sequence ID" value="SDS32758.1"/>
    <property type="molecule type" value="Genomic_DNA"/>
</dbReference>
<keyword evidence="2" id="KW-0378">Hydrolase</keyword>
<accession>A0A1H1RAN3</accession>
<sequence>MTETREYTDSHGIAIVYDVHPAEGTPRGVVQLLHGVGEHAGRYPALIAALTGAGFTVYADDHRGHGRTGMRQHGDPARLGRLGPGGLRAAKDAVWQLTGIIRDENPDLPLVLLGHSWGSFLAQMLVNEHAEAFDAVILSGSALRTPRSLNPAPLNAAWAADDATGYEWLSRDPAVWKAFEEDPLTTGVPLLKLFGPLDAARLYGRPAKHLARDLPVLLLVGRDDPVGGPRSVHKLADAYRRRSGLTDVTTLVYPDARHEIFQELQQDEVRADVLAWLDAHIPAR</sequence>
<protein>
    <submittedName>
        <fullName evidence="2">Lysophospholipase, alpha-beta hydrolase superfamily</fullName>
    </submittedName>
</protein>
<proteinExistence type="predicted"/>
<gene>
    <name evidence="2" type="ORF">SAMN04489809_1613</name>
</gene>
<name>A0A1H1RAN3_9MICO</name>
<evidence type="ECO:0000259" key="1">
    <source>
        <dbReference type="Pfam" id="PF12146"/>
    </source>
</evidence>
<dbReference type="InterPro" id="IPR029058">
    <property type="entry name" value="AB_hydrolase_fold"/>
</dbReference>
<reference evidence="2 3" key="1">
    <citation type="submission" date="2016-10" db="EMBL/GenBank/DDBJ databases">
        <authorList>
            <person name="de Groot N.N."/>
        </authorList>
    </citation>
    <scope>NUCLEOTIDE SEQUENCE [LARGE SCALE GENOMIC DNA]</scope>
    <source>
        <strain evidence="2 3">DSM 15019</strain>
    </source>
</reference>
<dbReference type="GeneID" id="36298690"/>
<organism evidence="2 3">
    <name type="scientific">Microbacterium paraoxydans</name>
    <dbReference type="NCBI Taxonomy" id="199592"/>
    <lineage>
        <taxon>Bacteria</taxon>
        <taxon>Bacillati</taxon>
        <taxon>Actinomycetota</taxon>
        <taxon>Actinomycetes</taxon>
        <taxon>Micrococcales</taxon>
        <taxon>Microbacteriaceae</taxon>
        <taxon>Microbacterium</taxon>
    </lineage>
</organism>
<dbReference type="eggNOG" id="COG2267">
    <property type="taxonomic scope" value="Bacteria"/>
</dbReference>
<dbReference type="GO" id="GO:0016787">
    <property type="term" value="F:hydrolase activity"/>
    <property type="evidence" value="ECO:0007669"/>
    <property type="project" value="UniProtKB-KW"/>
</dbReference>
<dbReference type="PANTHER" id="PTHR11614">
    <property type="entry name" value="PHOSPHOLIPASE-RELATED"/>
    <property type="match status" value="1"/>
</dbReference>
<dbReference type="SUPFAM" id="SSF53474">
    <property type="entry name" value="alpha/beta-Hydrolases"/>
    <property type="match status" value="1"/>
</dbReference>
<dbReference type="Proteomes" id="UP000182126">
    <property type="component" value="Chromosome I"/>
</dbReference>
<dbReference type="RefSeq" id="WP_060922639.1">
    <property type="nucleotide sequence ID" value="NZ_LT629770.1"/>
</dbReference>
<feature type="domain" description="Serine aminopeptidase S33" evidence="1">
    <location>
        <begin position="25"/>
        <end position="264"/>
    </location>
</feature>
<dbReference type="Gene3D" id="3.40.50.1820">
    <property type="entry name" value="alpha/beta hydrolase"/>
    <property type="match status" value="1"/>
</dbReference>
<evidence type="ECO:0000313" key="2">
    <source>
        <dbReference type="EMBL" id="SDS32758.1"/>
    </source>
</evidence>